<dbReference type="Proteomes" id="UP000584374">
    <property type="component" value="Unassembled WGS sequence"/>
</dbReference>
<accession>A0A840Q306</accession>
<organism evidence="1 2">
    <name type="scientific">Saccharopolyspora phatthalungensis</name>
    <dbReference type="NCBI Taxonomy" id="664693"/>
    <lineage>
        <taxon>Bacteria</taxon>
        <taxon>Bacillati</taxon>
        <taxon>Actinomycetota</taxon>
        <taxon>Actinomycetes</taxon>
        <taxon>Pseudonocardiales</taxon>
        <taxon>Pseudonocardiaceae</taxon>
        <taxon>Saccharopolyspora</taxon>
    </lineage>
</organism>
<gene>
    <name evidence="1" type="ORF">BJ970_000289</name>
</gene>
<name>A0A840Q306_9PSEU</name>
<evidence type="ECO:0000313" key="2">
    <source>
        <dbReference type="Proteomes" id="UP000584374"/>
    </source>
</evidence>
<evidence type="ECO:0000313" key="1">
    <source>
        <dbReference type="EMBL" id="MBB5152755.1"/>
    </source>
</evidence>
<dbReference type="RefSeq" id="WP_246470634.1">
    <property type="nucleotide sequence ID" value="NZ_JACHIW010000001.1"/>
</dbReference>
<proteinExistence type="predicted"/>
<sequence>MTDLKMTPGTLTGHGQGCESLADKFGQLADLLQQARVDDQCFGPIGKELVNLFGIYLDSLQECQDLATKAQQFLLKTKQSLDDTVKDYADTEQQISEMLKKAGEGLGG</sequence>
<protein>
    <recommendedName>
        <fullName evidence="3">ESX-1 secretion-associated protein</fullName>
    </recommendedName>
</protein>
<comment type="caution">
    <text evidence="1">The sequence shown here is derived from an EMBL/GenBank/DDBJ whole genome shotgun (WGS) entry which is preliminary data.</text>
</comment>
<keyword evidence="2" id="KW-1185">Reference proteome</keyword>
<evidence type="ECO:0008006" key="3">
    <source>
        <dbReference type="Google" id="ProtNLM"/>
    </source>
</evidence>
<dbReference type="AlphaFoldDB" id="A0A840Q306"/>
<reference evidence="1 2" key="1">
    <citation type="submission" date="2020-08" db="EMBL/GenBank/DDBJ databases">
        <title>Sequencing the genomes of 1000 actinobacteria strains.</title>
        <authorList>
            <person name="Klenk H.-P."/>
        </authorList>
    </citation>
    <scope>NUCLEOTIDE SEQUENCE [LARGE SCALE GENOMIC DNA]</scope>
    <source>
        <strain evidence="1 2">DSM 45584</strain>
    </source>
</reference>
<dbReference type="EMBL" id="JACHIW010000001">
    <property type="protein sequence ID" value="MBB5152755.1"/>
    <property type="molecule type" value="Genomic_DNA"/>
</dbReference>